<dbReference type="Proteomes" id="UP000255417">
    <property type="component" value="Unassembled WGS sequence"/>
</dbReference>
<sequence length="120" mass="13456">MDENNNLTEPNDSQRNFILAIYILFALSVVFTSVTSAVGAILAYRKRDDVRGTIYETHIAYLLRTFIIALIGIILGIILSAIGFGLIIIVLVEIWYLFRVVVGIVKFAKKQPVTPTGYFM</sequence>
<evidence type="ECO:0000313" key="2">
    <source>
        <dbReference type="EMBL" id="SUB58861.1"/>
    </source>
</evidence>
<name>A0A379C9C8_9PAST</name>
<feature type="transmembrane region" description="Helical" evidence="1">
    <location>
        <begin position="20"/>
        <end position="44"/>
    </location>
</feature>
<reference evidence="2 3" key="1">
    <citation type="submission" date="2018-06" db="EMBL/GenBank/DDBJ databases">
        <authorList>
            <consortium name="Pathogen Informatics"/>
            <person name="Doyle S."/>
        </authorList>
    </citation>
    <scope>NUCLEOTIDE SEQUENCE [LARGE SCALE GENOMIC DNA]</scope>
    <source>
        <strain evidence="2 3">NCTC12872</strain>
    </source>
</reference>
<protein>
    <submittedName>
        <fullName evidence="2">Predicted membrane protein</fullName>
    </submittedName>
</protein>
<gene>
    <name evidence="2" type="ORF">NCTC12872_00830</name>
</gene>
<keyword evidence="1" id="KW-1133">Transmembrane helix</keyword>
<keyword evidence="3" id="KW-1185">Reference proteome</keyword>
<feature type="transmembrane region" description="Helical" evidence="1">
    <location>
        <begin position="65"/>
        <end position="98"/>
    </location>
</feature>
<dbReference type="OrthoDB" id="5405464at2"/>
<keyword evidence="1" id="KW-0472">Membrane</keyword>
<evidence type="ECO:0000313" key="3">
    <source>
        <dbReference type="Proteomes" id="UP000255417"/>
    </source>
</evidence>
<organism evidence="2 3">
    <name type="scientific">Phocoenobacter uteri</name>
    <dbReference type="NCBI Taxonomy" id="146806"/>
    <lineage>
        <taxon>Bacteria</taxon>
        <taxon>Pseudomonadati</taxon>
        <taxon>Pseudomonadota</taxon>
        <taxon>Gammaproteobacteria</taxon>
        <taxon>Pasteurellales</taxon>
        <taxon>Pasteurellaceae</taxon>
        <taxon>Phocoenobacter</taxon>
    </lineage>
</organism>
<dbReference type="AlphaFoldDB" id="A0A379C9C8"/>
<keyword evidence="1" id="KW-0812">Transmembrane</keyword>
<evidence type="ECO:0000256" key="1">
    <source>
        <dbReference type="SAM" id="Phobius"/>
    </source>
</evidence>
<dbReference type="RefSeq" id="WP_115315367.1">
    <property type="nucleotide sequence ID" value="NZ_LWIF01000001.1"/>
</dbReference>
<accession>A0A379C9C8</accession>
<dbReference type="EMBL" id="UGTA01000001">
    <property type="protein sequence ID" value="SUB58861.1"/>
    <property type="molecule type" value="Genomic_DNA"/>
</dbReference>
<proteinExistence type="predicted"/>